<feature type="signal peptide" evidence="2">
    <location>
        <begin position="1"/>
        <end position="27"/>
    </location>
</feature>
<keyword evidence="2" id="KW-0732">Signal</keyword>
<comment type="caution">
    <text evidence="3">The sequence shown here is derived from an EMBL/GenBank/DDBJ whole genome shotgun (WGS) entry which is preliminary data.</text>
</comment>
<proteinExistence type="predicted"/>
<accession>A0A0D6MIU8</accession>
<evidence type="ECO:0000313" key="3">
    <source>
        <dbReference type="EMBL" id="GAN53552.1"/>
    </source>
</evidence>
<reference evidence="3 4" key="1">
    <citation type="submission" date="2012-10" db="EMBL/GenBank/DDBJ databases">
        <title>Genome sequencing of Tanticharoenia sakaeratensis NBRC 103193.</title>
        <authorList>
            <person name="Azuma Y."/>
            <person name="Hadano H."/>
            <person name="Hirakawa H."/>
            <person name="Matsushita K."/>
        </authorList>
    </citation>
    <scope>NUCLEOTIDE SEQUENCE [LARGE SCALE GENOMIC DNA]</scope>
    <source>
        <strain evidence="3 4">NBRC 103193</strain>
    </source>
</reference>
<protein>
    <submittedName>
        <fullName evidence="3">Uncharacterized protein</fullName>
    </submittedName>
</protein>
<feature type="compositionally biased region" description="Low complexity" evidence="1">
    <location>
        <begin position="66"/>
        <end position="103"/>
    </location>
</feature>
<dbReference type="AlphaFoldDB" id="A0A0D6MIU8"/>
<feature type="region of interest" description="Disordered" evidence="1">
    <location>
        <begin position="66"/>
        <end position="112"/>
    </location>
</feature>
<name>A0A0D6MIU8_9PROT</name>
<keyword evidence="4" id="KW-1185">Reference proteome</keyword>
<evidence type="ECO:0000256" key="1">
    <source>
        <dbReference type="SAM" id="MobiDB-lite"/>
    </source>
</evidence>
<gene>
    <name evidence="3" type="ORF">Tasa_010_099</name>
</gene>
<evidence type="ECO:0000313" key="4">
    <source>
        <dbReference type="Proteomes" id="UP000032679"/>
    </source>
</evidence>
<feature type="chain" id="PRO_5002307934" evidence="2">
    <location>
        <begin position="28"/>
        <end position="179"/>
    </location>
</feature>
<dbReference type="OrthoDB" id="8001261at2"/>
<dbReference type="STRING" id="1231623.Tasa_010_099"/>
<dbReference type="RefSeq" id="WP_048847612.1">
    <property type="nucleotide sequence ID" value="NZ_BALE01000010.1"/>
</dbReference>
<dbReference type="Proteomes" id="UP000032679">
    <property type="component" value="Unassembled WGS sequence"/>
</dbReference>
<sequence>MPTSSVLTRLSAVTLFAGALALLPAHAAGLTAKECHAKFQAAKADKTLNGQSYKAFKASQCAATTPAAASAPSSPPTAAGASTASDTAASAPAKPTTAPAATAEPGPGLGTKPAAVASGNAVFPTSVSAQYSKLSAGKARMKTCLDQYHANKESGGNGGLKWIQKGGGYYSQCNAKLKG</sequence>
<evidence type="ECO:0000256" key="2">
    <source>
        <dbReference type="SAM" id="SignalP"/>
    </source>
</evidence>
<organism evidence="3 4">
    <name type="scientific">Tanticharoenia sakaeratensis NBRC 103193</name>
    <dbReference type="NCBI Taxonomy" id="1231623"/>
    <lineage>
        <taxon>Bacteria</taxon>
        <taxon>Pseudomonadati</taxon>
        <taxon>Pseudomonadota</taxon>
        <taxon>Alphaproteobacteria</taxon>
        <taxon>Acetobacterales</taxon>
        <taxon>Acetobacteraceae</taxon>
        <taxon>Tanticharoenia</taxon>
    </lineage>
</organism>
<dbReference type="EMBL" id="BALE01000010">
    <property type="protein sequence ID" value="GAN53552.1"/>
    <property type="molecule type" value="Genomic_DNA"/>
</dbReference>